<evidence type="ECO:0000313" key="3">
    <source>
        <dbReference type="Proteomes" id="UP000035763"/>
    </source>
</evidence>
<keyword evidence="3" id="KW-1185">Reference proteome</keyword>
<reference evidence="2 3" key="1">
    <citation type="journal article" date="2013" name="ISME J.">
        <title>A metabolic model for members of the genus Tetrasphaera involved in enhanced biological phosphorus removal.</title>
        <authorList>
            <person name="Kristiansen R."/>
            <person name="Nguyen H.T.T."/>
            <person name="Saunders A.M."/>
            <person name="Nielsen J.L."/>
            <person name="Wimmer R."/>
            <person name="Le V.Q."/>
            <person name="McIlroy S.J."/>
            <person name="Petrovski S."/>
            <person name="Seviour R.J."/>
            <person name="Calteau A."/>
            <person name="Nielsen K.L."/>
            <person name="Nielsen P.H."/>
        </authorList>
    </citation>
    <scope>NUCLEOTIDE SEQUENCE [LARGE SCALE GENOMIC DNA]</scope>
    <source>
        <strain evidence="2 3">Ben110</strain>
    </source>
</reference>
<proteinExistence type="predicted"/>
<name>W6K097_9MICO</name>
<evidence type="ECO:0000313" key="2">
    <source>
        <dbReference type="EMBL" id="CCH74897.1"/>
    </source>
</evidence>
<comment type="caution">
    <text evidence="2">The sequence shown here is derived from an EMBL/GenBank/DDBJ whole genome shotgun (WGS) entry which is preliminary data.</text>
</comment>
<organism evidence="2 3">
    <name type="scientific">Nostocoides australiense Ben110</name>
    <dbReference type="NCBI Taxonomy" id="1193182"/>
    <lineage>
        <taxon>Bacteria</taxon>
        <taxon>Bacillati</taxon>
        <taxon>Actinomycetota</taxon>
        <taxon>Actinomycetes</taxon>
        <taxon>Micrococcales</taxon>
        <taxon>Intrasporangiaceae</taxon>
        <taxon>Nostocoides</taxon>
    </lineage>
</organism>
<dbReference type="RefSeq" id="WP_327152907.1">
    <property type="nucleotide sequence ID" value="NZ_HG764815.1"/>
</dbReference>
<gene>
    <name evidence="2" type="ORF">BN11_4950002</name>
</gene>
<dbReference type="Proteomes" id="UP000035763">
    <property type="component" value="Unassembled WGS sequence"/>
</dbReference>
<evidence type="ECO:0000259" key="1">
    <source>
        <dbReference type="Pfam" id="PF13524"/>
    </source>
</evidence>
<dbReference type="AlphaFoldDB" id="W6K097"/>
<accession>W6K097</accession>
<dbReference type="EMBL" id="CAJA01000440">
    <property type="protein sequence ID" value="CCH74897.1"/>
    <property type="molecule type" value="Genomic_DNA"/>
</dbReference>
<dbReference type="Pfam" id="PF13524">
    <property type="entry name" value="Glyco_trans_1_2"/>
    <property type="match status" value="1"/>
</dbReference>
<feature type="domain" description="Spore protein YkvP/CgeB glycosyl transferase-like" evidence="1">
    <location>
        <begin position="187"/>
        <end position="297"/>
    </location>
</feature>
<dbReference type="STRING" id="1193182.BN11_4950002"/>
<dbReference type="InterPro" id="IPR055259">
    <property type="entry name" value="YkvP/CgeB_Glyco_trans-like"/>
</dbReference>
<protein>
    <recommendedName>
        <fullName evidence="1">Spore protein YkvP/CgeB glycosyl transferase-like domain-containing protein</fullName>
    </recommendedName>
</protein>
<sequence length="304" mass="33118">MRAQAEPAGVHGSAVIAGLAKAGASWTDLGAPRTNGQVVHVELRGTRAAFDLSDSHRIHPAAAQANVIFKRCCRPTGYETDVRPLVPTAGYRFGRQPLAHHAALRGLDLMRQVRGIRRTPHWSWFSPRQQQPLVLFQVRAWDTATGSDPADRERVNEERASIIRALRAGLGPSFVGGFVPSPYARSRYPDLLSASPSTPREYAKLACRATVGVSTVGLHGSVPWKVAEYLAVGAAVVSEPLNSTFSASPPMVPYTSVRQCVESVMHLVENPEAASVMGKEGRLFFQRHIRPDQMVREALLSITT</sequence>